<name>A0AA39LJT6_9BILA</name>
<dbReference type="PANTHER" id="PTHR21622">
    <property type="entry name" value="COILED-COIL-HELIX-COILED-COIL-HELIX DOMAIN CONTAINING 4"/>
    <property type="match status" value="1"/>
</dbReference>
<gene>
    <name evidence="2" type="ORF">QR680_003180</name>
</gene>
<dbReference type="Gene3D" id="1.10.287.2900">
    <property type="match status" value="1"/>
</dbReference>
<dbReference type="GO" id="GO:0005758">
    <property type="term" value="C:mitochondrial intermembrane space"/>
    <property type="evidence" value="ECO:0007669"/>
    <property type="project" value="TreeGrafter"/>
</dbReference>
<keyword evidence="3" id="KW-1185">Reference proteome</keyword>
<evidence type="ECO:0000256" key="1">
    <source>
        <dbReference type="ARBA" id="ARBA00023157"/>
    </source>
</evidence>
<organism evidence="2 3">
    <name type="scientific">Steinernema hermaphroditum</name>
    <dbReference type="NCBI Taxonomy" id="289476"/>
    <lineage>
        <taxon>Eukaryota</taxon>
        <taxon>Metazoa</taxon>
        <taxon>Ecdysozoa</taxon>
        <taxon>Nematoda</taxon>
        <taxon>Chromadorea</taxon>
        <taxon>Rhabditida</taxon>
        <taxon>Tylenchina</taxon>
        <taxon>Panagrolaimomorpha</taxon>
        <taxon>Strongyloidoidea</taxon>
        <taxon>Steinernematidae</taxon>
        <taxon>Steinernema</taxon>
    </lineage>
</organism>
<dbReference type="GO" id="GO:0015035">
    <property type="term" value="F:protein-disulfide reductase activity"/>
    <property type="evidence" value="ECO:0007669"/>
    <property type="project" value="InterPro"/>
</dbReference>
<dbReference type="Proteomes" id="UP001175271">
    <property type="component" value="Unassembled WGS sequence"/>
</dbReference>
<dbReference type="PANTHER" id="PTHR21622:SF4">
    <property type="entry name" value="CHCH DOMAIN-CONTAINING PROTEIN-RELATED"/>
    <property type="match status" value="1"/>
</dbReference>
<protein>
    <submittedName>
        <fullName evidence="2">Uncharacterized protein</fullName>
    </submittedName>
</protein>
<dbReference type="GO" id="GO:0045041">
    <property type="term" value="P:protein import into mitochondrial intermembrane space"/>
    <property type="evidence" value="ECO:0007669"/>
    <property type="project" value="InterPro"/>
</dbReference>
<evidence type="ECO:0000313" key="2">
    <source>
        <dbReference type="EMBL" id="KAK0399725.1"/>
    </source>
</evidence>
<dbReference type="InterPro" id="IPR039289">
    <property type="entry name" value="CHCHD4"/>
</dbReference>
<keyword evidence="1" id="KW-1015">Disulfide bond</keyword>
<dbReference type="EMBL" id="JAUCMV010000005">
    <property type="protein sequence ID" value="KAK0399725.1"/>
    <property type="molecule type" value="Genomic_DNA"/>
</dbReference>
<comment type="caution">
    <text evidence="2">The sequence shown here is derived from an EMBL/GenBank/DDBJ whole genome shotgun (WGS) entry which is preliminary data.</text>
</comment>
<proteinExistence type="predicted"/>
<reference evidence="2" key="1">
    <citation type="submission" date="2023-06" db="EMBL/GenBank/DDBJ databases">
        <title>Genomic analysis of the entomopathogenic nematode Steinernema hermaphroditum.</title>
        <authorList>
            <person name="Schwarz E.M."/>
            <person name="Heppert J.K."/>
            <person name="Baniya A."/>
            <person name="Schwartz H.T."/>
            <person name="Tan C.-H."/>
            <person name="Antoshechkin I."/>
            <person name="Sternberg P.W."/>
            <person name="Goodrich-Blair H."/>
            <person name="Dillman A.R."/>
        </authorList>
    </citation>
    <scope>NUCLEOTIDE SEQUENCE</scope>
    <source>
        <strain evidence="2">PS9179</strain>
        <tissue evidence="2">Whole animal</tissue>
    </source>
</reference>
<dbReference type="AlphaFoldDB" id="A0AA39LJT6"/>
<sequence>MNDTHHKKYHLTKEEFENKANAAQYHHYTGKEELETGIRPDGSIDLNCPCMHSALAHRCGHLFRLAIQCFNASTTNPKGNDCLERFKEHALCGKRFT</sequence>
<evidence type="ECO:0000313" key="3">
    <source>
        <dbReference type="Proteomes" id="UP001175271"/>
    </source>
</evidence>
<accession>A0AA39LJT6</accession>